<gene>
    <name evidence="1" type="ORF">IAC55_01730</name>
</gene>
<reference evidence="1" key="2">
    <citation type="journal article" date="2021" name="PeerJ">
        <title>Extensive microbial diversity within the chicken gut microbiome revealed by metagenomics and culture.</title>
        <authorList>
            <person name="Gilroy R."/>
            <person name="Ravi A."/>
            <person name="Getino M."/>
            <person name="Pursley I."/>
            <person name="Horton D.L."/>
            <person name="Alikhan N.F."/>
            <person name="Baker D."/>
            <person name="Gharbi K."/>
            <person name="Hall N."/>
            <person name="Watson M."/>
            <person name="Adriaenssens E.M."/>
            <person name="Foster-Nyarko E."/>
            <person name="Jarju S."/>
            <person name="Secka A."/>
            <person name="Antonio M."/>
            <person name="Oren A."/>
            <person name="Chaudhuri R.R."/>
            <person name="La Ragione R."/>
            <person name="Hildebrand F."/>
            <person name="Pallen M.J."/>
        </authorList>
    </citation>
    <scope>NUCLEOTIDE SEQUENCE</scope>
    <source>
        <strain evidence="1">F6-4510</strain>
    </source>
</reference>
<sequence>MKIEIEEFISQVKEELLCFENMEESACQWEEGFRQWLKTPKAKKEIVNVKGKPCINIKDEEEIFESADSYIEAIECNSVDKYWKEF</sequence>
<dbReference type="Proteomes" id="UP000823611">
    <property type="component" value="Unassembled WGS sequence"/>
</dbReference>
<reference evidence="1" key="1">
    <citation type="submission" date="2020-10" db="EMBL/GenBank/DDBJ databases">
        <authorList>
            <person name="Gilroy R."/>
        </authorList>
    </citation>
    <scope>NUCLEOTIDE SEQUENCE</scope>
    <source>
        <strain evidence="1">F6-4510</strain>
    </source>
</reference>
<protein>
    <submittedName>
        <fullName evidence="1">Uncharacterized protein</fullName>
    </submittedName>
</protein>
<comment type="caution">
    <text evidence="1">The sequence shown here is derived from an EMBL/GenBank/DDBJ whole genome shotgun (WGS) entry which is preliminary data.</text>
</comment>
<evidence type="ECO:0000313" key="1">
    <source>
        <dbReference type="EMBL" id="MBO8434027.1"/>
    </source>
</evidence>
<organism evidence="1 2">
    <name type="scientific">Candidatus Fimicola merdigallinarum</name>
    <dbReference type="NCBI Taxonomy" id="2840819"/>
    <lineage>
        <taxon>Bacteria</taxon>
        <taxon>Bacillati</taxon>
        <taxon>Bacillota</taxon>
        <taxon>Clostridia</taxon>
        <taxon>Lachnospirales</taxon>
        <taxon>Lachnospiraceae</taxon>
        <taxon>Lachnospiraceae incertae sedis</taxon>
        <taxon>Candidatus Fimicola</taxon>
    </lineage>
</organism>
<name>A0A9D9DTT9_9FIRM</name>
<dbReference type="AlphaFoldDB" id="A0A9D9DTT9"/>
<evidence type="ECO:0000313" key="2">
    <source>
        <dbReference type="Proteomes" id="UP000823611"/>
    </source>
</evidence>
<proteinExistence type="predicted"/>
<dbReference type="EMBL" id="JADIMX010000034">
    <property type="protein sequence ID" value="MBO8434027.1"/>
    <property type="molecule type" value="Genomic_DNA"/>
</dbReference>
<accession>A0A9D9DTT9</accession>